<feature type="coiled-coil region" evidence="1">
    <location>
        <begin position="178"/>
        <end position="223"/>
    </location>
</feature>
<feature type="region of interest" description="Disordered" evidence="2">
    <location>
        <begin position="263"/>
        <end position="330"/>
    </location>
</feature>
<sequence length="976" mass="112623">MSESVRRLNFETTEESPKMNRSPLSSLSASNITEKDVDKLVSSFEKGEMKKSPFKAAEEECVGDFCPVRKPVRTQEPLFKRERMTVDPGMASRFRAQEIIREKKATKSCSTDYWVGPYGVKVPNEITSIKASDGGNILYKDGKETEMFVKRPLTREQYLEKYAVYSEDCGYLYKIRTSSKSEEEANEVEEAVLKAERAKALLREEVREEREELKTKKIGLNDLKTLAAAGTTRATLDREERETLRRGDLPSIRTLARESESVIREASKTKPVEERLRKTAERVSELEQEKDLEREKEFYRNRSPLRQNQMKRSPERATLSRLRDDLAEEEELERTGDLTRARIGTLTGARDRSAQRERATLKNLNREIEEEETQTRLRARRDETEFEEQEEEKITSDYLSNLLSKIPPVKSTERYSIASLRDRLASTESKETQTKRSNDEDVDDKVSIASLRKRSPERDVLGLSERELQEARDLELARELQEEETREAEKTLLSREAYRRDEPKYSLKELRRTMQQREANEEEFEEFVLLDRNRTKLREDMNRRRSERRERSELPPMPTLPYEDVSSSSGRLPPIPPYDESDITISSSTGRLPPIPSISRLSELPPVSSSEYVGGLPSLSTKLPTISEVTETKVAKPTLQLATFLTDLESGPLHWTFTAKPIPASPNSEYIRVGAIGDGNCFFHAVCKGLADKYRQSYSIPDQVNEKYLQDLESYIGGIEFFTTATFTPLDPNIKKRSRTNPPTTEYQVNRMNLNNEMGRYRRAFVRKLREDMADNVIREERYKTIVTNNTQGRIALKLEELVVNLGINIEGLNLATTIKDVIQKEGYEYSDFYNPAVNNVLNEIVIDLRNMNPVEPFYSNILSDIIDADIYILRDKDLIKPPGSKSTPFYSGVSFHRNIRGPANMKGPNDYYYGLPDRRAIVIISYGDYHYELIGKQERPLGENNYIITTFFNQNEPLIQNLYGMLQELRKRAEE</sequence>
<evidence type="ECO:0008006" key="4">
    <source>
        <dbReference type="Google" id="ProtNLM"/>
    </source>
</evidence>
<proteinExistence type="predicted"/>
<feature type="region of interest" description="Disordered" evidence="2">
    <location>
        <begin position="423"/>
        <end position="450"/>
    </location>
</feature>
<protein>
    <recommendedName>
        <fullName evidence="4">OTU domain-containing protein</fullName>
    </recommendedName>
</protein>
<feature type="region of interest" description="Disordered" evidence="2">
    <location>
        <begin position="540"/>
        <end position="600"/>
    </location>
</feature>
<feature type="compositionally biased region" description="Basic and acidic residues" evidence="2">
    <location>
        <begin position="263"/>
        <end position="300"/>
    </location>
</feature>
<dbReference type="EMBL" id="MK072492">
    <property type="protein sequence ID" value="AYV86071.1"/>
    <property type="molecule type" value="Genomic_DNA"/>
</dbReference>
<gene>
    <name evidence="3" type="ORF">Solivirus4_32</name>
</gene>
<feature type="compositionally biased region" description="Basic and acidic residues" evidence="2">
    <location>
        <begin position="423"/>
        <end position="439"/>
    </location>
</feature>
<reference evidence="3" key="1">
    <citation type="submission" date="2018-10" db="EMBL/GenBank/DDBJ databases">
        <title>Hidden diversity of soil giant viruses.</title>
        <authorList>
            <person name="Schulz F."/>
            <person name="Alteio L."/>
            <person name="Goudeau D."/>
            <person name="Ryan E.M."/>
            <person name="Malmstrom R.R."/>
            <person name="Blanchard J."/>
            <person name="Woyke T."/>
        </authorList>
    </citation>
    <scope>NUCLEOTIDE SEQUENCE</scope>
    <source>
        <strain evidence="3">SOV1</strain>
    </source>
</reference>
<evidence type="ECO:0000256" key="1">
    <source>
        <dbReference type="SAM" id="Coils"/>
    </source>
</evidence>
<feature type="coiled-coil region" evidence="1">
    <location>
        <begin position="464"/>
        <end position="527"/>
    </location>
</feature>
<accession>A0A3G5AIE0</accession>
<keyword evidence="1" id="KW-0175">Coiled coil</keyword>
<feature type="compositionally biased region" description="Basic and acidic residues" evidence="2">
    <location>
        <begin position="540"/>
        <end position="553"/>
    </location>
</feature>
<organism evidence="3">
    <name type="scientific">Solivirus sp</name>
    <dbReference type="NCBI Taxonomy" id="2487772"/>
    <lineage>
        <taxon>Viruses</taxon>
        <taxon>Pithoviruses</taxon>
    </lineage>
</organism>
<feature type="region of interest" description="Disordered" evidence="2">
    <location>
        <begin position="367"/>
        <end position="394"/>
    </location>
</feature>
<name>A0A3G5AIE0_9VIRU</name>
<evidence type="ECO:0000256" key="2">
    <source>
        <dbReference type="SAM" id="MobiDB-lite"/>
    </source>
</evidence>
<feature type="region of interest" description="Disordered" evidence="2">
    <location>
        <begin position="1"/>
        <end position="30"/>
    </location>
</feature>
<evidence type="ECO:0000313" key="3">
    <source>
        <dbReference type="EMBL" id="AYV86071.1"/>
    </source>
</evidence>